<dbReference type="Pfam" id="PF04168">
    <property type="entry name" value="Alpha-E"/>
    <property type="match status" value="1"/>
</dbReference>
<dbReference type="EMBL" id="SNXY01000011">
    <property type="protein sequence ID" value="TDP81839.1"/>
    <property type="molecule type" value="Genomic_DNA"/>
</dbReference>
<dbReference type="PANTHER" id="PTHR34595">
    <property type="entry name" value="BLR5612 PROTEIN"/>
    <property type="match status" value="1"/>
</dbReference>
<proteinExistence type="predicted"/>
<name>A0A4R6R7G2_9HYPH</name>
<comment type="caution">
    <text evidence="4">The sequence shown here is derived from an EMBL/GenBank/DDBJ whole genome shotgun (WGS) entry which is preliminary data.</text>
</comment>
<evidence type="ECO:0000313" key="4">
    <source>
        <dbReference type="EMBL" id="TDP81839.1"/>
    </source>
</evidence>
<dbReference type="SUPFAM" id="SSF56059">
    <property type="entry name" value="Glutathione synthetase ATP-binding domain-like"/>
    <property type="match status" value="1"/>
</dbReference>
<feature type="domain" description="DUF403" evidence="2">
    <location>
        <begin position="536"/>
        <end position="834"/>
    </location>
</feature>
<dbReference type="Pfam" id="PF14403">
    <property type="entry name" value="CP_ATPgrasp_2"/>
    <property type="match status" value="1"/>
</dbReference>
<accession>A0A4R6R7G2</accession>
<dbReference type="AlphaFoldDB" id="A0A4R6R7G2"/>
<evidence type="ECO:0000259" key="3">
    <source>
        <dbReference type="Pfam" id="PF14403"/>
    </source>
</evidence>
<reference evidence="4 5" key="1">
    <citation type="submission" date="2019-03" db="EMBL/GenBank/DDBJ databases">
        <title>Genomic Encyclopedia of Type Strains, Phase IV (KMG-IV): sequencing the most valuable type-strain genomes for metagenomic binning, comparative biology and taxonomic classification.</title>
        <authorList>
            <person name="Goeker M."/>
        </authorList>
    </citation>
    <scope>NUCLEOTIDE SEQUENCE [LARGE SCALE GENOMIC DNA]</scope>
    <source>
        <strain evidence="4 5">DSM 102969</strain>
    </source>
</reference>
<dbReference type="RefSeq" id="WP_126540431.1">
    <property type="nucleotide sequence ID" value="NZ_BSPM01000002.1"/>
</dbReference>
<keyword evidence="5" id="KW-1185">Reference proteome</keyword>
<protein>
    <submittedName>
        <fullName evidence="4">Putative circularly permuted ATP-grasp superfamily protein</fullName>
    </submittedName>
</protein>
<feature type="region of interest" description="Disordered" evidence="1">
    <location>
        <begin position="1"/>
        <end position="25"/>
    </location>
</feature>
<evidence type="ECO:0000313" key="5">
    <source>
        <dbReference type="Proteomes" id="UP000294547"/>
    </source>
</evidence>
<dbReference type="Proteomes" id="UP000294547">
    <property type="component" value="Unassembled WGS sequence"/>
</dbReference>
<dbReference type="PANTHER" id="PTHR34595:SF2">
    <property type="entry name" value="BLR2978 PROTEIN"/>
    <property type="match status" value="1"/>
</dbReference>
<dbReference type="InterPro" id="IPR051680">
    <property type="entry name" value="ATP-dep_Glu-Cys_Ligase-2"/>
</dbReference>
<feature type="domain" description="Circularly permuted ATP-grasp type 2" evidence="3">
    <location>
        <begin position="108"/>
        <end position="487"/>
    </location>
</feature>
<dbReference type="InterPro" id="IPR007296">
    <property type="entry name" value="DUF403"/>
</dbReference>
<sequence>MVQTQSQTPSPPRPGAGAGSPGAAPGWTGALLQGYRPLAGVHDEMMRPDGSIRPAWQRFLGELSRLEPAQFAESLTAADRHLRESGVFYRVYDDPTGSERPWPLAPMPLIVDAGEWARLSRGVVQRARLAEAVLRDVYGAGRLVREGVLPAAVVAGSPDFLRPLVGVAPVGGRHLRIYAVDIGRGPDGTWWVLSDRTQAPSGAGYALENRLALSRALPEVARALNVERLASFFQAFRDELAQLNVRAEARVALLTPGPLNETYFEHAYLARYLGFLLTEGADLTVRDGATYVRTVSGLKRVDVIWRRLDGDFADPLELRTSSRLGVPGLVQAIREGGVVAANALGSGMMEARALMGFMPALARRVLGEDLELPNMATWWCGQPRERAFVAENLERLALAPAFEPKLAALGGARTVVGAELAAAERARLAAVLARRGMDLVGQELVKLSTTPVWSDGRLEPRPFVLRLFLAAVGEDDWVVMPGGFCRISGSSDPRFVSLQEGASVSDVWVLSDAPVPETSLLPRPDKVRLRRTTGTLPSRAADNLFWLARYLERSEGTLRLVRALLGRAIDQSAGAEPIVGILVDKLVVAGALPPAKGARPAPAQLAVQVLTDPRAIGALPTLTAMARNAAAVIRDRMAPDAFQTVGQIARDFEALSGRRLAPTAALDAANAALRHLAAFAGLASENMNRAMGWRFLELGRRIERGVAMARLVRRLADEHAPPGALDLLLELGDSQITYRSRYVMTAARLPVVDLLALDEGNPRSVAFQVARIADHLETLPAVVVDGRPGPLLRASRRLIGSLATTPVEDLPLSRLDEVAGELLSLSEAIGQRFFTQGVDADLPEDFA</sequence>
<dbReference type="InterPro" id="IPR025841">
    <property type="entry name" value="CP_ATPgrasp_2"/>
</dbReference>
<evidence type="ECO:0000256" key="1">
    <source>
        <dbReference type="SAM" id="MobiDB-lite"/>
    </source>
</evidence>
<evidence type="ECO:0000259" key="2">
    <source>
        <dbReference type="Pfam" id="PF04168"/>
    </source>
</evidence>
<organism evidence="4 5">
    <name type="scientific">Oharaeibacter diazotrophicus</name>
    <dbReference type="NCBI Taxonomy" id="1920512"/>
    <lineage>
        <taxon>Bacteria</taxon>
        <taxon>Pseudomonadati</taxon>
        <taxon>Pseudomonadota</taxon>
        <taxon>Alphaproteobacteria</taxon>
        <taxon>Hyphomicrobiales</taxon>
        <taxon>Pleomorphomonadaceae</taxon>
        <taxon>Oharaeibacter</taxon>
    </lineage>
</organism>
<dbReference type="OrthoDB" id="9804079at2"/>
<gene>
    <name evidence="4" type="ORF">EDD54_4099</name>
</gene>
<dbReference type="Gene3D" id="3.40.50.11290">
    <property type="match status" value="1"/>
</dbReference>